<feature type="domain" description="Gfo/Idh/MocA-like oxidoreductase N-terminal" evidence="1">
    <location>
        <begin position="2"/>
        <end position="118"/>
    </location>
</feature>
<dbReference type="InterPro" id="IPR036291">
    <property type="entry name" value="NAD(P)-bd_dom_sf"/>
</dbReference>
<name>A0A8A7KHR3_9FIRM</name>
<dbReference type="AlphaFoldDB" id="A0A8A7KHR3"/>
<dbReference type="SUPFAM" id="SSF51735">
    <property type="entry name" value="NAD(P)-binding Rossmann-fold domains"/>
    <property type="match status" value="1"/>
</dbReference>
<dbReference type="PANTHER" id="PTHR43377:SF1">
    <property type="entry name" value="BILIVERDIN REDUCTASE A"/>
    <property type="match status" value="1"/>
</dbReference>
<dbReference type="Gene3D" id="3.30.360.10">
    <property type="entry name" value="Dihydrodipicolinate Reductase, domain 2"/>
    <property type="match status" value="1"/>
</dbReference>
<evidence type="ECO:0000313" key="3">
    <source>
        <dbReference type="EMBL" id="QTL99089.1"/>
    </source>
</evidence>
<evidence type="ECO:0000313" key="4">
    <source>
        <dbReference type="Proteomes" id="UP000665020"/>
    </source>
</evidence>
<dbReference type="PANTHER" id="PTHR43377">
    <property type="entry name" value="BILIVERDIN REDUCTASE A"/>
    <property type="match status" value="1"/>
</dbReference>
<sequence length="326" mass="37165">MIRIGIVGIGGMGSVHHNNYAEIDGCKVAAVVSNSVSGRKKAEKWGLPVYKNIDSMVQVEEIDVIDICTPTFLHKQQVMKSLFLGKHVIVEKPIALHKEDAEDMFNLAEEKGLLLFVGQVLQFTKAAEILHQIIENGEFGKPLDGYFERITGSPGWAQGGWLFDKDKSGLLPFDLHIHDLDLIVSLFGKPDKYDFTSCGGKNRKVKEQYRFNYKYGKLNIVAEAAWYNADYPFTTRWRIYFENALVVFDGKNLILYQSEREPYYFDIEDEIKIPTGINLPPTGMFYHELSHFLNCIKQGIPSDKVSERQVITVVEILEEILNHNQE</sequence>
<accession>A0A8A7KHR3</accession>
<dbReference type="Proteomes" id="UP000665020">
    <property type="component" value="Chromosome"/>
</dbReference>
<gene>
    <name evidence="3" type="ORF">GM661_14540</name>
</gene>
<proteinExistence type="predicted"/>
<evidence type="ECO:0000259" key="2">
    <source>
        <dbReference type="Pfam" id="PF22725"/>
    </source>
</evidence>
<organism evidence="3 4">
    <name type="scientific">Iocasia fonsfrigidae</name>
    <dbReference type="NCBI Taxonomy" id="2682810"/>
    <lineage>
        <taxon>Bacteria</taxon>
        <taxon>Bacillati</taxon>
        <taxon>Bacillota</taxon>
        <taxon>Clostridia</taxon>
        <taxon>Halanaerobiales</taxon>
        <taxon>Halanaerobiaceae</taxon>
        <taxon>Iocasia</taxon>
    </lineage>
</organism>
<feature type="domain" description="GFO/IDH/MocA-like oxidoreductase" evidence="2">
    <location>
        <begin position="130"/>
        <end position="243"/>
    </location>
</feature>
<dbReference type="KEGG" id="ifn:GM661_14540"/>
<keyword evidence="4" id="KW-1185">Reference proteome</keyword>
<dbReference type="GO" id="GO:0000166">
    <property type="term" value="F:nucleotide binding"/>
    <property type="evidence" value="ECO:0007669"/>
    <property type="project" value="InterPro"/>
</dbReference>
<dbReference type="InterPro" id="IPR000683">
    <property type="entry name" value="Gfo/Idh/MocA-like_OxRdtase_N"/>
</dbReference>
<dbReference type="RefSeq" id="WP_230867483.1">
    <property type="nucleotide sequence ID" value="NZ_CP046640.1"/>
</dbReference>
<dbReference type="SUPFAM" id="SSF55347">
    <property type="entry name" value="Glyceraldehyde-3-phosphate dehydrogenase-like, C-terminal domain"/>
    <property type="match status" value="1"/>
</dbReference>
<dbReference type="InterPro" id="IPR055170">
    <property type="entry name" value="GFO_IDH_MocA-like_dom"/>
</dbReference>
<dbReference type="Gene3D" id="3.40.50.720">
    <property type="entry name" value="NAD(P)-binding Rossmann-like Domain"/>
    <property type="match status" value="1"/>
</dbReference>
<dbReference type="Pfam" id="PF22725">
    <property type="entry name" value="GFO_IDH_MocA_C3"/>
    <property type="match status" value="1"/>
</dbReference>
<dbReference type="Pfam" id="PF01408">
    <property type="entry name" value="GFO_IDH_MocA"/>
    <property type="match status" value="1"/>
</dbReference>
<dbReference type="InterPro" id="IPR051450">
    <property type="entry name" value="Gfo/Idh/MocA_Oxidoreductases"/>
</dbReference>
<reference evidence="3" key="1">
    <citation type="submission" date="2019-12" db="EMBL/GenBank/DDBJ databases">
        <authorList>
            <person name="zhang j."/>
            <person name="sun C.M."/>
        </authorList>
    </citation>
    <scope>NUCLEOTIDE SEQUENCE</scope>
    <source>
        <strain evidence="3">NS-1</strain>
    </source>
</reference>
<protein>
    <submittedName>
        <fullName evidence="3">Gfo/Idh/MocA family oxidoreductase</fullName>
    </submittedName>
</protein>
<dbReference type="EMBL" id="CP046640">
    <property type="protein sequence ID" value="QTL99089.1"/>
    <property type="molecule type" value="Genomic_DNA"/>
</dbReference>
<evidence type="ECO:0000259" key="1">
    <source>
        <dbReference type="Pfam" id="PF01408"/>
    </source>
</evidence>